<keyword evidence="3" id="KW-0479">Metal-binding</keyword>
<evidence type="ECO:0000256" key="2">
    <source>
        <dbReference type="ARBA" id="ARBA00022670"/>
    </source>
</evidence>
<evidence type="ECO:0000256" key="5">
    <source>
        <dbReference type="ARBA" id="ARBA00022801"/>
    </source>
</evidence>
<keyword evidence="6" id="KW-0862">Zinc</keyword>
<evidence type="ECO:0000259" key="9">
    <source>
        <dbReference type="Pfam" id="PF05572"/>
    </source>
</evidence>
<dbReference type="RefSeq" id="WP_345094604.1">
    <property type="nucleotide sequence ID" value="NZ_BAABCS010000020.1"/>
</dbReference>
<dbReference type="PANTHER" id="PTHR47466">
    <property type="match status" value="1"/>
</dbReference>
<feature type="domain" description="Peptidase M43 pregnancy-associated plasma-A" evidence="9">
    <location>
        <begin position="186"/>
        <end position="349"/>
    </location>
</feature>
<comment type="caution">
    <text evidence="11">The sequence shown here is derived from an EMBL/GenBank/DDBJ whole genome shotgun (WGS) entry which is preliminary data.</text>
</comment>
<comment type="similarity">
    <text evidence="1">Belongs to the peptidase M43B family.</text>
</comment>
<protein>
    <recommendedName>
        <fullName evidence="13">T9SS type A sorting domain-containing protein</fullName>
    </recommendedName>
</protein>
<name>A0ABP7V0A7_9FLAO</name>
<evidence type="ECO:0000256" key="4">
    <source>
        <dbReference type="ARBA" id="ARBA00022729"/>
    </source>
</evidence>
<reference evidence="12" key="1">
    <citation type="journal article" date="2019" name="Int. J. Syst. Evol. Microbiol.">
        <title>The Global Catalogue of Microorganisms (GCM) 10K type strain sequencing project: providing services to taxonomists for standard genome sequencing and annotation.</title>
        <authorList>
            <consortium name="The Broad Institute Genomics Platform"/>
            <consortium name="The Broad Institute Genome Sequencing Center for Infectious Disease"/>
            <person name="Wu L."/>
            <person name="Ma J."/>
        </authorList>
    </citation>
    <scope>NUCLEOTIDE SEQUENCE [LARGE SCALE GENOMIC DNA]</scope>
    <source>
        <strain evidence="12">JCM 17068</strain>
    </source>
</reference>
<gene>
    <name evidence="11" type="ORF">GCM10022388_22370</name>
</gene>
<dbReference type="InterPro" id="IPR026444">
    <property type="entry name" value="Secre_tail"/>
</dbReference>
<dbReference type="InterPro" id="IPR008754">
    <property type="entry name" value="Peptidase_M43"/>
</dbReference>
<keyword evidence="5" id="KW-0378">Hydrolase</keyword>
<proteinExistence type="inferred from homology"/>
<keyword evidence="2" id="KW-0645">Protease</keyword>
<dbReference type="EMBL" id="BAABCS010000020">
    <property type="protein sequence ID" value="GAA4055356.1"/>
    <property type="molecule type" value="Genomic_DNA"/>
</dbReference>
<dbReference type="Pfam" id="PF05572">
    <property type="entry name" value="Peptidase_M43"/>
    <property type="match status" value="1"/>
</dbReference>
<evidence type="ECO:0000256" key="6">
    <source>
        <dbReference type="ARBA" id="ARBA00022833"/>
    </source>
</evidence>
<sequence length="447" mass="49379">MKFGFFLFLFFQITFVYSQENHGFCTSEIPSDAWEDAFQTLIANRETSRSTTTAYQIPVIFHIIHGGENVGTFPNIEAQQMNSQILVLNQDYTGTGLNINNYPTNAFVNWAINQAIPSGNLDNLGRIKIANSEIQFCLAQVNAAGVALAEPGIERINYIERGWQNPNVFATNQTLRDFIDDVVKPQTIWDATKYLNIWVTDKSASLNARGFATPPPFSGLAGIPVSATTSLNDGVWCYAMSVGSYLIYPSGIYVNTDVSGRLLTHEIGHYLGLRHIWGDGNCFTDYCIDTPSQADPSAGNPTYPQGVGSCSAPSNAPDGEMFMNFMDYTSNPSMYMFTTDQVTRMQTAMANSPQRNQLGTHGICSSLALADQTMATIKLYPNPTSDTIVVDDQENRIDSIEIYTLLGQKIATTTHKIISLQSAPTGIYLLKLYFNNNTTQVVKIIKK</sequence>
<dbReference type="InterPro" id="IPR024079">
    <property type="entry name" value="MetalloPept_cat_dom_sf"/>
</dbReference>
<evidence type="ECO:0000256" key="7">
    <source>
        <dbReference type="ARBA" id="ARBA00023049"/>
    </source>
</evidence>
<organism evidence="11 12">
    <name type="scientific">Flavobacterium chungnamense</name>
    <dbReference type="NCBI Taxonomy" id="706182"/>
    <lineage>
        <taxon>Bacteria</taxon>
        <taxon>Pseudomonadati</taxon>
        <taxon>Bacteroidota</taxon>
        <taxon>Flavobacteriia</taxon>
        <taxon>Flavobacteriales</taxon>
        <taxon>Flavobacteriaceae</taxon>
        <taxon>Flavobacterium</taxon>
    </lineage>
</organism>
<accession>A0ABP7V0A7</accession>
<evidence type="ECO:0000313" key="11">
    <source>
        <dbReference type="EMBL" id="GAA4055356.1"/>
    </source>
</evidence>
<evidence type="ECO:0000256" key="8">
    <source>
        <dbReference type="ARBA" id="ARBA00023157"/>
    </source>
</evidence>
<evidence type="ECO:0008006" key="13">
    <source>
        <dbReference type="Google" id="ProtNLM"/>
    </source>
</evidence>
<dbReference type="Pfam" id="PF18962">
    <property type="entry name" value="Por_Secre_tail"/>
    <property type="match status" value="1"/>
</dbReference>
<dbReference type="SUPFAM" id="SSF55486">
    <property type="entry name" value="Metalloproteases ('zincins'), catalytic domain"/>
    <property type="match status" value="1"/>
</dbReference>
<evidence type="ECO:0000256" key="1">
    <source>
        <dbReference type="ARBA" id="ARBA00008721"/>
    </source>
</evidence>
<dbReference type="PANTHER" id="PTHR47466:SF1">
    <property type="entry name" value="METALLOPROTEASE MEP1 (AFU_ORTHOLOGUE AFUA_1G07730)-RELATED"/>
    <property type="match status" value="1"/>
</dbReference>
<dbReference type="NCBIfam" id="TIGR04183">
    <property type="entry name" value="Por_Secre_tail"/>
    <property type="match status" value="1"/>
</dbReference>
<dbReference type="Proteomes" id="UP001500426">
    <property type="component" value="Unassembled WGS sequence"/>
</dbReference>
<keyword evidence="4" id="KW-0732">Signal</keyword>
<evidence type="ECO:0000259" key="10">
    <source>
        <dbReference type="Pfam" id="PF18962"/>
    </source>
</evidence>
<dbReference type="Gene3D" id="3.40.390.10">
    <property type="entry name" value="Collagenase (Catalytic Domain)"/>
    <property type="match status" value="1"/>
</dbReference>
<keyword evidence="8" id="KW-1015">Disulfide bond</keyword>
<evidence type="ECO:0000256" key="3">
    <source>
        <dbReference type="ARBA" id="ARBA00022723"/>
    </source>
</evidence>
<keyword evidence="12" id="KW-1185">Reference proteome</keyword>
<evidence type="ECO:0000313" key="12">
    <source>
        <dbReference type="Proteomes" id="UP001500426"/>
    </source>
</evidence>
<feature type="domain" description="Secretion system C-terminal sorting" evidence="10">
    <location>
        <begin position="379"/>
        <end position="445"/>
    </location>
</feature>
<keyword evidence="7" id="KW-0482">Metalloprotease</keyword>